<keyword evidence="13" id="KW-1185">Reference proteome</keyword>
<dbReference type="CDD" id="cd05305">
    <property type="entry name" value="L-AlaDH"/>
    <property type="match status" value="1"/>
</dbReference>
<dbReference type="Proteomes" id="UP000591941">
    <property type="component" value="Unassembled WGS sequence"/>
</dbReference>
<dbReference type="AlphaFoldDB" id="A0A841R2Q8"/>
<evidence type="ECO:0000256" key="9">
    <source>
        <dbReference type="PIRSR" id="PIRSR000183-3"/>
    </source>
</evidence>
<feature type="active site" description="Proton donor/acceptor" evidence="7">
    <location>
        <position position="96"/>
    </location>
</feature>
<feature type="active site" description="Proton donor/acceptor" evidence="7">
    <location>
        <position position="271"/>
    </location>
</feature>
<dbReference type="InterPro" id="IPR007698">
    <property type="entry name" value="AlaDH/PNT_NAD(H)-bd"/>
</dbReference>
<evidence type="ECO:0000313" key="13">
    <source>
        <dbReference type="Proteomes" id="UP000591941"/>
    </source>
</evidence>
<dbReference type="Pfam" id="PF01262">
    <property type="entry name" value="AlaDh_PNT_C"/>
    <property type="match status" value="1"/>
</dbReference>
<dbReference type="SMART" id="SM01002">
    <property type="entry name" value="AlaDh_PNT_C"/>
    <property type="match status" value="1"/>
</dbReference>
<dbReference type="PIRSF" id="PIRSF000183">
    <property type="entry name" value="Alanine_dh"/>
    <property type="match status" value="1"/>
</dbReference>
<organism evidence="12 13">
    <name type="scientific">Negativicoccus succinicivorans</name>
    <dbReference type="NCBI Taxonomy" id="620903"/>
    <lineage>
        <taxon>Bacteria</taxon>
        <taxon>Bacillati</taxon>
        <taxon>Bacillota</taxon>
        <taxon>Negativicutes</taxon>
        <taxon>Veillonellales</taxon>
        <taxon>Veillonellaceae</taxon>
        <taxon>Negativicoccus</taxon>
    </lineage>
</organism>
<feature type="binding site" evidence="9">
    <location>
        <begin position="268"/>
        <end position="271"/>
    </location>
    <ligand>
        <name>NAD(+)</name>
        <dbReference type="ChEBI" id="CHEBI:57540"/>
    </ligand>
</feature>
<evidence type="ECO:0000256" key="4">
    <source>
        <dbReference type="ARBA" id="ARBA00023002"/>
    </source>
</evidence>
<dbReference type="PROSITE" id="PS00837">
    <property type="entry name" value="ALADH_PNT_2"/>
    <property type="match status" value="1"/>
</dbReference>
<evidence type="ECO:0000313" key="12">
    <source>
        <dbReference type="EMBL" id="MBB6477359.1"/>
    </source>
</evidence>
<evidence type="ECO:0000259" key="10">
    <source>
        <dbReference type="SMART" id="SM01002"/>
    </source>
</evidence>
<feature type="binding site" evidence="9">
    <location>
        <begin position="240"/>
        <end position="241"/>
    </location>
    <ligand>
        <name>NAD(+)</name>
        <dbReference type="ChEBI" id="CHEBI:57540"/>
    </ligand>
</feature>
<feature type="binding site" evidence="9">
    <location>
        <position position="221"/>
    </location>
    <ligand>
        <name>NAD(+)</name>
        <dbReference type="ChEBI" id="CHEBI:57540"/>
    </ligand>
</feature>
<feature type="binding site" evidence="9">
    <location>
        <begin position="300"/>
        <end position="303"/>
    </location>
    <ligand>
        <name>NAD(+)</name>
        <dbReference type="ChEBI" id="CHEBI:57540"/>
    </ligand>
</feature>
<feature type="domain" description="Alanine dehydrogenase/pyridine nucleotide transhydrogenase NAD(H)-binding" evidence="10">
    <location>
        <begin position="150"/>
        <end position="299"/>
    </location>
</feature>
<dbReference type="GO" id="GO:0000166">
    <property type="term" value="F:nucleotide binding"/>
    <property type="evidence" value="ECO:0007669"/>
    <property type="project" value="UniProtKB-KW"/>
</dbReference>
<dbReference type="UniPathway" id="UPA00527">
    <property type="reaction ID" value="UER00585"/>
</dbReference>
<dbReference type="Gene3D" id="3.40.50.720">
    <property type="entry name" value="NAD(P)-binding Rossmann-like Domain"/>
    <property type="match status" value="2"/>
</dbReference>
<evidence type="ECO:0000256" key="5">
    <source>
        <dbReference type="ARBA" id="ARBA00023027"/>
    </source>
</evidence>
<dbReference type="SUPFAM" id="SSF52283">
    <property type="entry name" value="Formate/glycerate dehydrogenase catalytic domain-like"/>
    <property type="match status" value="1"/>
</dbReference>
<dbReference type="InterPro" id="IPR036291">
    <property type="entry name" value="NAD(P)-bd_dom_sf"/>
</dbReference>
<feature type="domain" description="Alanine dehydrogenase/pyridine nucleotide transhydrogenase N-terminal" evidence="11">
    <location>
        <begin position="4"/>
        <end position="138"/>
    </location>
</feature>
<dbReference type="RefSeq" id="WP_024047958.1">
    <property type="nucleotide sequence ID" value="NZ_CABWNB010000003.1"/>
</dbReference>
<dbReference type="SMART" id="SM01003">
    <property type="entry name" value="AlaDh_PNT_N"/>
    <property type="match status" value="1"/>
</dbReference>
<proteinExistence type="inferred from homology"/>
<dbReference type="InterPro" id="IPR008143">
    <property type="entry name" value="Ala_DH/PNT_CS2"/>
</dbReference>
<evidence type="ECO:0000256" key="8">
    <source>
        <dbReference type="PIRSR" id="PIRSR000183-2"/>
    </source>
</evidence>
<comment type="similarity">
    <text evidence="2 6">Belongs to the AlaDH/PNT family.</text>
</comment>
<keyword evidence="5 6" id="KW-0520">NAD</keyword>
<dbReference type="GO" id="GO:0005886">
    <property type="term" value="C:plasma membrane"/>
    <property type="evidence" value="ECO:0007669"/>
    <property type="project" value="TreeGrafter"/>
</dbReference>
<dbReference type="PANTHER" id="PTHR42795">
    <property type="entry name" value="ALANINE DEHYDROGENASE"/>
    <property type="match status" value="1"/>
</dbReference>
<dbReference type="GO" id="GO:0042853">
    <property type="term" value="P:L-alanine catabolic process"/>
    <property type="evidence" value="ECO:0007669"/>
    <property type="project" value="UniProtKB-UniPathway"/>
</dbReference>
<protein>
    <recommendedName>
        <fullName evidence="3 6">Alanine dehydrogenase</fullName>
        <ecNumber evidence="3 6">1.4.1.1</ecNumber>
    </recommendedName>
</protein>
<gene>
    <name evidence="12" type="ORF">HNR45_000389</name>
</gene>
<dbReference type="FunFam" id="3.40.50.720:FF:000049">
    <property type="entry name" value="Alanine dehydrogenase"/>
    <property type="match status" value="1"/>
</dbReference>
<dbReference type="NCBIfam" id="TIGR00518">
    <property type="entry name" value="alaDH"/>
    <property type="match status" value="1"/>
</dbReference>
<feature type="binding site" evidence="8">
    <location>
        <position position="15"/>
    </location>
    <ligand>
        <name>substrate</name>
    </ligand>
</feature>
<comment type="catalytic activity">
    <reaction evidence="6">
        <text>L-alanine + NAD(+) + H2O = pyruvate + NH4(+) + NADH + H(+)</text>
        <dbReference type="Rhea" id="RHEA:18405"/>
        <dbReference type="ChEBI" id="CHEBI:15361"/>
        <dbReference type="ChEBI" id="CHEBI:15377"/>
        <dbReference type="ChEBI" id="CHEBI:15378"/>
        <dbReference type="ChEBI" id="CHEBI:28938"/>
        <dbReference type="ChEBI" id="CHEBI:57540"/>
        <dbReference type="ChEBI" id="CHEBI:57945"/>
        <dbReference type="ChEBI" id="CHEBI:57972"/>
        <dbReference type="EC" id="1.4.1.1"/>
    </reaction>
</comment>
<evidence type="ECO:0000259" key="11">
    <source>
        <dbReference type="SMART" id="SM01003"/>
    </source>
</evidence>
<sequence>MRIGVAKEIKNNEFRVGLTPAGAHALVEAGHEVFVEKGAGLGSFIEDSEYEAVGAKIVADKKKLFDDSEMIIKVKEPIAEEYDLFHEGQILYTYLHLAAEPALTEALLKHKVISIAYETVLGRDGRSLPLLQPMSEVAGRMSIQVAAHFLEKINGGKGKLMGGVAGVQPAKVTIVGGGTVGTNAAKMAVGMGAIVTVIDNNLDRLRQLDDIFGARVHTLASNPLNIAQSVKEADVVIGSVLIPGAKTPQLITTEMVKEMSPGSVIVDVAIDQGGAVQSVDGPTTHDDPVRMKFGVVHYSVANMPGAVANTSTYALTNATLPYAIAIANKGWKQALKDDKGLANGLNTLDGYVTFKGVAEALNKECKDVNDLLK</sequence>
<feature type="binding site" evidence="9">
    <location>
        <position position="135"/>
    </location>
    <ligand>
        <name>NAD(+)</name>
        <dbReference type="ChEBI" id="CHEBI:57540"/>
    </ligand>
</feature>
<feature type="binding site" evidence="9">
    <location>
        <position position="199"/>
    </location>
    <ligand>
        <name>NAD(+)</name>
        <dbReference type="ChEBI" id="CHEBI:57540"/>
    </ligand>
</feature>
<evidence type="ECO:0000256" key="6">
    <source>
        <dbReference type="PIRNR" id="PIRNR000183"/>
    </source>
</evidence>
<feature type="binding site" evidence="9">
    <location>
        <position position="204"/>
    </location>
    <ligand>
        <name>NAD(+)</name>
        <dbReference type="ChEBI" id="CHEBI:57540"/>
    </ligand>
</feature>
<dbReference type="InterPro" id="IPR007886">
    <property type="entry name" value="AlaDH/PNT_N"/>
</dbReference>
<feature type="binding site" evidence="8">
    <location>
        <position position="75"/>
    </location>
    <ligand>
        <name>substrate</name>
    </ligand>
</feature>
<dbReference type="EMBL" id="JACHHI010000002">
    <property type="protein sequence ID" value="MBB6477359.1"/>
    <property type="molecule type" value="Genomic_DNA"/>
</dbReference>
<keyword evidence="4 6" id="KW-0560">Oxidoreductase</keyword>
<dbReference type="GO" id="GO:0000286">
    <property type="term" value="F:alanine dehydrogenase activity"/>
    <property type="evidence" value="ECO:0007669"/>
    <property type="project" value="UniProtKB-UniRule"/>
</dbReference>
<dbReference type="PANTHER" id="PTHR42795:SF1">
    <property type="entry name" value="ALANINE DEHYDROGENASE"/>
    <property type="match status" value="1"/>
</dbReference>
<dbReference type="Pfam" id="PF05222">
    <property type="entry name" value="AlaDh_PNT_N"/>
    <property type="match status" value="1"/>
</dbReference>
<dbReference type="InterPro" id="IPR008141">
    <property type="entry name" value="Ala_DH"/>
</dbReference>
<evidence type="ECO:0000256" key="3">
    <source>
        <dbReference type="ARBA" id="ARBA00012897"/>
    </source>
</evidence>
<evidence type="ECO:0000256" key="7">
    <source>
        <dbReference type="PIRSR" id="PIRSR000183-1"/>
    </source>
</evidence>
<evidence type="ECO:0000256" key="2">
    <source>
        <dbReference type="ARBA" id="ARBA00005689"/>
    </source>
</evidence>
<dbReference type="GeneID" id="93485670"/>
<name>A0A841R2Q8_9FIRM</name>
<dbReference type="OrthoDB" id="9804592at2"/>
<comment type="caution">
    <text evidence="12">The sequence shown here is derived from an EMBL/GenBank/DDBJ whole genome shotgun (WGS) entry which is preliminary data.</text>
</comment>
<evidence type="ECO:0000256" key="1">
    <source>
        <dbReference type="ARBA" id="ARBA00005206"/>
    </source>
</evidence>
<dbReference type="EC" id="1.4.1.1" evidence="3 6"/>
<comment type="pathway">
    <text evidence="1">Amino-acid degradation; L-alanine degradation via dehydrogenase pathway; NH(3) and pyruvate from L-alanine: step 1/1.</text>
</comment>
<keyword evidence="9" id="KW-0547">Nucleotide-binding</keyword>
<dbReference type="SUPFAM" id="SSF51735">
    <property type="entry name" value="NAD(P)-binding Rossmann-fold domains"/>
    <property type="match status" value="1"/>
</dbReference>
<reference evidence="12 13" key="1">
    <citation type="submission" date="2020-08" db="EMBL/GenBank/DDBJ databases">
        <title>Genomic Encyclopedia of Type Strains, Phase IV (KMG-IV): sequencing the most valuable type-strain genomes for metagenomic binning, comparative biology and taxonomic classification.</title>
        <authorList>
            <person name="Goeker M."/>
        </authorList>
    </citation>
    <scope>NUCLEOTIDE SEQUENCE [LARGE SCALE GENOMIC DNA]</scope>
    <source>
        <strain evidence="12 13">DSM 21255</strain>
    </source>
</reference>
<accession>A0A841R2Q8</accession>